<feature type="compositionally biased region" description="Basic and acidic residues" evidence="1">
    <location>
        <begin position="140"/>
        <end position="150"/>
    </location>
</feature>
<evidence type="ECO:0000313" key="3">
    <source>
        <dbReference type="EMBL" id="GAB79297.1"/>
    </source>
</evidence>
<dbReference type="RefSeq" id="WP_006504055.1">
    <property type="nucleotide sequence ID" value="NZ_BAGZ01000022.1"/>
</dbReference>
<keyword evidence="2" id="KW-0732">Signal</keyword>
<comment type="caution">
    <text evidence="3">The sequence shown here is derived from an EMBL/GenBank/DDBJ whole genome shotgun (WGS) entry which is preliminary data.</text>
</comment>
<dbReference type="STRING" id="100225.SAMN05421595_2606"/>
<protein>
    <submittedName>
        <fullName evidence="3">Uncharacterized protein</fullName>
    </submittedName>
</protein>
<proteinExistence type="predicted"/>
<feature type="compositionally biased region" description="Low complexity" evidence="1">
    <location>
        <begin position="120"/>
        <end position="130"/>
    </location>
</feature>
<accession>K6WBT8</accession>
<sequence>MTRRGSIASWSLAGVLLLTAAAPAVAQVRTADRPSEVISTAAPDPATTSPLGETPGTPPHTGENPTAGQEGRTGRICTAQRRKAVERRTGRARRDTCPRCDQGPVAWRLANRLIHRWETSSRSARNSASPADRRAHGHPSRSDGRADSRCRPVGPAPHRGPTATEHPDRSPQRQAGELVQRLLSSGLRALSSGLGGR</sequence>
<dbReference type="EMBL" id="BAGZ01000022">
    <property type="protein sequence ID" value="GAB79297.1"/>
    <property type="molecule type" value="Genomic_DNA"/>
</dbReference>
<organism evidence="3 4">
    <name type="scientific">Austwickia chelonae NBRC 105200</name>
    <dbReference type="NCBI Taxonomy" id="1184607"/>
    <lineage>
        <taxon>Bacteria</taxon>
        <taxon>Bacillati</taxon>
        <taxon>Actinomycetota</taxon>
        <taxon>Actinomycetes</taxon>
        <taxon>Micrococcales</taxon>
        <taxon>Dermatophilaceae</taxon>
        <taxon>Austwickia</taxon>
    </lineage>
</organism>
<evidence type="ECO:0000313" key="4">
    <source>
        <dbReference type="Proteomes" id="UP000008495"/>
    </source>
</evidence>
<evidence type="ECO:0000256" key="2">
    <source>
        <dbReference type="SAM" id="SignalP"/>
    </source>
</evidence>
<feature type="signal peptide" evidence="2">
    <location>
        <begin position="1"/>
        <end position="26"/>
    </location>
</feature>
<feature type="region of interest" description="Disordered" evidence="1">
    <location>
        <begin position="27"/>
        <end position="97"/>
    </location>
</feature>
<dbReference type="Proteomes" id="UP000008495">
    <property type="component" value="Unassembled WGS sequence"/>
</dbReference>
<evidence type="ECO:0000256" key="1">
    <source>
        <dbReference type="SAM" id="MobiDB-lite"/>
    </source>
</evidence>
<keyword evidence="4" id="KW-1185">Reference proteome</keyword>
<feature type="compositionally biased region" description="Basic and acidic residues" evidence="1">
    <location>
        <begin position="86"/>
        <end position="97"/>
    </location>
</feature>
<dbReference type="OrthoDB" id="10011089at2"/>
<reference evidence="3 4" key="1">
    <citation type="submission" date="2012-08" db="EMBL/GenBank/DDBJ databases">
        <title>Whole genome shotgun sequence of Austwickia chelonae NBRC 105200.</title>
        <authorList>
            <person name="Yoshida I."/>
            <person name="Hosoyama A."/>
            <person name="Tsuchikane K."/>
            <person name="Katsumata H."/>
            <person name="Ando Y."/>
            <person name="Ohji S."/>
            <person name="Hamada M."/>
            <person name="Tamura T."/>
            <person name="Yamazoe A."/>
            <person name="Yamazaki S."/>
            <person name="Fujita N."/>
        </authorList>
    </citation>
    <scope>NUCLEOTIDE SEQUENCE [LARGE SCALE GENOMIC DNA]</scope>
    <source>
        <strain evidence="3 4">NBRC 105200</strain>
    </source>
</reference>
<feature type="region of interest" description="Disordered" evidence="1">
    <location>
        <begin position="119"/>
        <end position="197"/>
    </location>
</feature>
<feature type="chain" id="PRO_5038544877" evidence="2">
    <location>
        <begin position="27"/>
        <end position="197"/>
    </location>
</feature>
<dbReference type="AlphaFoldDB" id="K6WBT8"/>
<gene>
    <name evidence="3" type="ORF">AUCHE_22_00670</name>
</gene>
<feature type="compositionally biased region" description="Low complexity" evidence="1">
    <location>
        <begin position="181"/>
        <end position="197"/>
    </location>
</feature>
<name>K6WBT8_9MICO</name>